<dbReference type="GO" id="GO:0051082">
    <property type="term" value="F:unfolded protein binding"/>
    <property type="evidence" value="ECO:0007669"/>
    <property type="project" value="InterPro"/>
</dbReference>
<dbReference type="InterPro" id="IPR009053">
    <property type="entry name" value="Prefoldin"/>
</dbReference>
<evidence type="ECO:0000256" key="2">
    <source>
        <dbReference type="ARBA" id="ARBA00011695"/>
    </source>
</evidence>
<accession>A0A915PEG6</accession>
<organism evidence="5 6">
    <name type="scientific">Setaria digitata</name>
    <dbReference type="NCBI Taxonomy" id="48799"/>
    <lineage>
        <taxon>Eukaryota</taxon>
        <taxon>Metazoa</taxon>
        <taxon>Ecdysozoa</taxon>
        <taxon>Nematoda</taxon>
        <taxon>Chromadorea</taxon>
        <taxon>Rhabditida</taxon>
        <taxon>Spirurina</taxon>
        <taxon>Spiruromorpha</taxon>
        <taxon>Filarioidea</taxon>
        <taxon>Setariidae</taxon>
        <taxon>Setaria</taxon>
    </lineage>
</organism>
<evidence type="ECO:0000256" key="4">
    <source>
        <dbReference type="SAM" id="Coils"/>
    </source>
</evidence>
<dbReference type="GO" id="GO:0044183">
    <property type="term" value="F:protein folding chaperone"/>
    <property type="evidence" value="ECO:0007669"/>
    <property type="project" value="TreeGrafter"/>
</dbReference>
<comment type="similarity">
    <text evidence="1">Belongs to the prefoldin subunit beta family.</text>
</comment>
<evidence type="ECO:0000313" key="6">
    <source>
        <dbReference type="WBParaSite" id="sdigi.contig128.g4910.t1"/>
    </source>
</evidence>
<dbReference type="InterPro" id="IPR002777">
    <property type="entry name" value="PFD_beta-like"/>
</dbReference>
<evidence type="ECO:0000256" key="3">
    <source>
        <dbReference type="ARBA" id="ARBA00023186"/>
    </source>
</evidence>
<dbReference type="PANTHER" id="PTHR20903:SF0">
    <property type="entry name" value="PREFOLDIN SUBUNIT 1"/>
    <property type="match status" value="1"/>
</dbReference>
<dbReference type="WBParaSite" id="sdigi.contig128.g4910.t1">
    <property type="protein sequence ID" value="sdigi.contig128.g4910.t1"/>
    <property type="gene ID" value="sdigi.contig128.g4910"/>
</dbReference>
<keyword evidence="3" id="KW-0143">Chaperone</keyword>
<evidence type="ECO:0000313" key="5">
    <source>
        <dbReference type="Proteomes" id="UP000887581"/>
    </source>
</evidence>
<proteinExistence type="inferred from homology"/>
<dbReference type="AlphaFoldDB" id="A0A915PEG6"/>
<dbReference type="GO" id="GO:0005737">
    <property type="term" value="C:cytoplasm"/>
    <property type="evidence" value="ECO:0007669"/>
    <property type="project" value="TreeGrafter"/>
</dbReference>
<dbReference type="GO" id="GO:0016272">
    <property type="term" value="C:prefoldin complex"/>
    <property type="evidence" value="ECO:0007669"/>
    <property type="project" value="InterPro"/>
</dbReference>
<comment type="subunit">
    <text evidence="2">Heterohexamer of two PFD-alpha type and four PFD-beta type subunits.</text>
</comment>
<keyword evidence="5" id="KW-1185">Reference proteome</keyword>
<keyword evidence="4" id="KW-0175">Coiled coil</keyword>
<dbReference type="SUPFAM" id="SSF46579">
    <property type="entry name" value="Prefoldin"/>
    <property type="match status" value="1"/>
</dbReference>
<reference evidence="6" key="1">
    <citation type="submission" date="2022-11" db="UniProtKB">
        <authorList>
            <consortium name="WormBaseParasite"/>
        </authorList>
    </citation>
    <scope>IDENTIFICATION</scope>
</reference>
<dbReference type="Proteomes" id="UP000887581">
    <property type="component" value="Unplaced"/>
</dbReference>
<protein>
    <submittedName>
        <fullName evidence="6">Uncharacterized protein</fullName>
    </submittedName>
</protein>
<dbReference type="Pfam" id="PF01920">
    <property type="entry name" value="Prefoldin_2"/>
    <property type="match status" value="1"/>
</dbReference>
<dbReference type="Gene3D" id="1.10.287.370">
    <property type="match status" value="1"/>
</dbReference>
<sequence>MVEQAKPVAMGVVVSVDLRLKYGIIHASGYGRVLVSHNFDSELVQLSNWLSVEVEPNVGPILTFERTRCSFVDAGEPKIIDELLPTGTSVSKTGAVNLRIQTPVFLGNTSFGSSVGLSPHLGRVYLNQTLCKKFKLNPLTWIHCGVVAVAPCKANFNSFWEARTAGREDSSDPKLSQCIRRCLGRFHAFMEKNICVLQLFNKYNNDEGFACVHSFDFSHTVHEQDLKKAHAIQVYVSPQLLYFPELPVPACYARIVDDGSRNVDVGIAKDKLAELDISTTSDNTVESDKSITTRGVMEKNAFRDLQTKVADTNRRLQLGDTLKKQMEQKRRIAELTRAQLLELDRNTPVYMTIGRIFSKGTVESEIARHEEEIAKAEEKITAIDHQRKYLEKNLAESEKSIRELVQSRP</sequence>
<dbReference type="PANTHER" id="PTHR20903">
    <property type="entry name" value="PREFOLDIN SUBUNIT 1-RELATED"/>
    <property type="match status" value="1"/>
</dbReference>
<feature type="coiled-coil region" evidence="4">
    <location>
        <begin position="323"/>
        <end position="407"/>
    </location>
</feature>
<name>A0A915PEG6_9BILA</name>
<evidence type="ECO:0000256" key="1">
    <source>
        <dbReference type="ARBA" id="ARBA00008045"/>
    </source>
</evidence>